<dbReference type="EC" id="2.3.1.30" evidence="6"/>
<evidence type="ECO:0000256" key="2">
    <source>
        <dbReference type="ARBA" id="ARBA00018522"/>
    </source>
</evidence>
<keyword evidence="8" id="KW-1185">Reference proteome</keyword>
<dbReference type="PROSITE" id="PS00101">
    <property type="entry name" value="HEXAPEP_TRANSFERASES"/>
    <property type="match status" value="1"/>
</dbReference>
<keyword evidence="4" id="KW-0677">Repeat</keyword>
<evidence type="ECO:0000256" key="3">
    <source>
        <dbReference type="ARBA" id="ARBA00022679"/>
    </source>
</evidence>
<dbReference type="GO" id="GO:0006535">
    <property type="term" value="P:cysteine biosynthetic process from serine"/>
    <property type="evidence" value="ECO:0007669"/>
    <property type="project" value="InterPro"/>
</dbReference>
<dbReference type="RefSeq" id="WP_138129321.1">
    <property type="nucleotide sequence ID" value="NZ_SWLG01000027.1"/>
</dbReference>
<accession>A0A5R9F143</accession>
<dbReference type="InterPro" id="IPR005881">
    <property type="entry name" value="Ser_O-AcTrfase"/>
</dbReference>
<evidence type="ECO:0000256" key="4">
    <source>
        <dbReference type="ARBA" id="ARBA00022737"/>
    </source>
</evidence>
<organism evidence="7 8">
    <name type="scientific">Exobacillus caeni</name>
    <dbReference type="NCBI Taxonomy" id="2574798"/>
    <lineage>
        <taxon>Bacteria</taxon>
        <taxon>Bacillati</taxon>
        <taxon>Bacillota</taxon>
        <taxon>Bacilli</taxon>
        <taxon>Bacillales</taxon>
        <taxon>Guptibacillaceae</taxon>
        <taxon>Exobacillus</taxon>
    </lineage>
</organism>
<dbReference type="AlphaFoldDB" id="A0A5R9F143"/>
<evidence type="ECO:0000256" key="1">
    <source>
        <dbReference type="ARBA" id="ARBA00007274"/>
    </source>
</evidence>
<dbReference type="GO" id="GO:0005737">
    <property type="term" value="C:cytoplasm"/>
    <property type="evidence" value="ECO:0007669"/>
    <property type="project" value="InterPro"/>
</dbReference>
<dbReference type="Pfam" id="PF00132">
    <property type="entry name" value="Hexapep"/>
    <property type="match status" value="1"/>
</dbReference>
<evidence type="ECO:0000313" key="7">
    <source>
        <dbReference type="EMBL" id="TLS35158.1"/>
    </source>
</evidence>
<evidence type="ECO:0000256" key="5">
    <source>
        <dbReference type="ARBA" id="ARBA00023315"/>
    </source>
</evidence>
<gene>
    <name evidence="7" type="ORF">FCL54_21800</name>
</gene>
<comment type="caution">
    <text evidence="7">The sequence shown here is derived from an EMBL/GenBank/DDBJ whole genome shotgun (WGS) entry which is preliminary data.</text>
</comment>
<keyword evidence="5 6" id="KW-0012">Acyltransferase</keyword>
<dbReference type="InterPro" id="IPR045304">
    <property type="entry name" value="LbH_SAT"/>
</dbReference>
<evidence type="ECO:0000313" key="8">
    <source>
        <dbReference type="Proteomes" id="UP000308230"/>
    </source>
</evidence>
<dbReference type="Proteomes" id="UP000308230">
    <property type="component" value="Unassembled WGS sequence"/>
</dbReference>
<dbReference type="OrthoDB" id="9801456at2"/>
<comment type="catalytic activity">
    <reaction evidence="6">
        <text>L-serine + acetyl-CoA = O-acetyl-L-serine + CoA</text>
        <dbReference type="Rhea" id="RHEA:24560"/>
        <dbReference type="ChEBI" id="CHEBI:33384"/>
        <dbReference type="ChEBI" id="CHEBI:57287"/>
        <dbReference type="ChEBI" id="CHEBI:57288"/>
        <dbReference type="ChEBI" id="CHEBI:58340"/>
        <dbReference type="EC" id="2.3.1.30"/>
    </reaction>
</comment>
<sequence length="166" mass="18057">MSYMYKIKKWYQKNKPSGIISMSVYRLGNYTYYKIKISILRHLLLFIYAILDNLFVKLLCNSEIPAKCIIGKNIWLPHGANGIVIHGKAIIGDNVTIFHQVTVGAVKNPNLAPRIESGVQLGAGAKVLGDISIGTGAKIGANAVVLKNVPQNSTAVGVPARIITKK</sequence>
<name>A0A5R9F143_9BACL</name>
<dbReference type="CDD" id="cd03354">
    <property type="entry name" value="LbH_SAT"/>
    <property type="match status" value="1"/>
</dbReference>
<dbReference type="SUPFAM" id="SSF51161">
    <property type="entry name" value="Trimeric LpxA-like enzymes"/>
    <property type="match status" value="1"/>
</dbReference>
<protein>
    <recommendedName>
        <fullName evidence="2 6">Serine acetyltransferase</fullName>
        <ecNumber evidence="6">2.3.1.30</ecNumber>
    </recommendedName>
</protein>
<dbReference type="PANTHER" id="PTHR42811">
    <property type="entry name" value="SERINE ACETYLTRANSFERASE"/>
    <property type="match status" value="1"/>
</dbReference>
<comment type="similarity">
    <text evidence="1 6">Belongs to the transferase hexapeptide repeat family.</text>
</comment>
<dbReference type="EMBL" id="SWLG01000027">
    <property type="protein sequence ID" value="TLS35158.1"/>
    <property type="molecule type" value="Genomic_DNA"/>
</dbReference>
<proteinExistence type="inferred from homology"/>
<keyword evidence="3 6" id="KW-0808">Transferase</keyword>
<dbReference type="InterPro" id="IPR011004">
    <property type="entry name" value="Trimer_LpxA-like_sf"/>
</dbReference>
<dbReference type="Gene3D" id="2.160.10.10">
    <property type="entry name" value="Hexapeptide repeat proteins"/>
    <property type="match status" value="1"/>
</dbReference>
<reference evidence="7 8" key="1">
    <citation type="submission" date="2019-04" db="EMBL/GenBank/DDBJ databases">
        <title>Bacillus caeni sp. nov., a bacterium isolated from mangrove sediment.</title>
        <authorList>
            <person name="Huang H."/>
            <person name="Mo K."/>
            <person name="Hu Y."/>
        </authorList>
    </citation>
    <scope>NUCLEOTIDE SEQUENCE [LARGE SCALE GENOMIC DNA]</scope>
    <source>
        <strain evidence="7 8">HB172195</strain>
    </source>
</reference>
<evidence type="ECO:0000256" key="6">
    <source>
        <dbReference type="PIRNR" id="PIRNR000441"/>
    </source>
</evidence>
<dbReference type="InterPro" id="IPR001451">
    <property type="entry name" value="Hexapep"/>
</dbReference>
<dbReference type="GO" id="GO:0009001">
    <property type="term" value="F:serine O-acetyltransferase activity"/>
    <property type="evidence" value="ECO:0007669"/>
    <property type="project" value="UniProtKB-EC"/>
</dbReference>
<dbReference type="InterPro" id="IPR018357">
    <property type="entry name" value="Hexapep_transf_CS"/>
</dbReference>
<dbReference type="PIRSF" id="PIRSF000441">
    <property type="entry name" value="CysE"/>
    <property type="match status" value="1"/>
</dbReference>